<sequence length="241" mass="28064">LSYESDELSDDVKRRRKQADVGKSANMVVGHEWQSVDYMVFLHFLSFCAMKVQIKHHKTQAKKLHKKVFDTTPRNMSEDPPSSRKGTPFVSMVNKKWWDEHPDMKLHTKGGDWLASFYKRLKDGEVFAEDAVYLQELDAWHMAMHPVEIDYWGELCMSTEALKAIIIDQDISISAGCNSELNLQLCPDILMQPFISFEPLHPHKPEHALSIMQILVELKDLKHLTICMHLLLTWDHHMNKR</sequence>
<reference evidence="3" key="2">
    <citation type="submission" date="2015-01" db="EMBL/GenBank/DDBJ databases">
        <title>Evolutionary Origins and Diversification of the Mycorrhizal Mutualists.</title>
        <authorList>
            <consortium name="DOE Joint Genome Institute"/>
            <consortium name="Mycorrhizal Genomics Consortium"/>
            <person name="Kohler A."/>
            <person name="Kuo A."/>
            <person name="Nagy L.G."/>
            <person name="Floudas D."/>
            <person name="Copeland A."/>
            <person name="Barry K.W."/>
            <person name="Cichocki N."/>
            <person name="Veneault-Fourrey C."/>
            <person name="LaButti K."/>
            <person name="Lindquist E.A."/>
            <person name="Lipzen A."/>
            <person name="Lundell T."/>
            <person name="Morin E."/>
            <person name="Murat C."/>
            <person name="Riley R."/>
            <person name="Ohm R."/>
            <person name="Sun H."/>
            <person name="Tunlid A."/>
            <person name="Henrissat B."/>
            <person name="Grigoriev I.V."/>
            <person name="Hibbett D.S."/>
            <person name="Martin F."/>
        </authorList>
    </citation>
    <scope>NUCLEOTIDE SEQUENCE [LARGE SCALE GENOMIC DNA]</scope>
    <source>
        <strain evidence="3">Ve08.2h10</strain>
    </source>
</reference>
<accession>A0A0D0CA25</accession>
<dbReference type="EMBL" id="KN826193">
    <property type="protein sequence ID" value="KIK79757.1"/>
    <property type="molecule type" value="Genomic_DNA"/>
</dbReference>
<feature type="region of interest" description="Disordered" evidence="1">
    <location>
        <begin position="1"/>
        <end position="20"/>
    </location>
</feature>
<organism evidence="2 3">
    <name type="scientific">Paxillus rubicundulus Ve08.2h10</name>
    <dbReference type="NCBI Taxonomy" id="930991"/>
    <lineage>
        <taxon>Eukaryota</taxon>
        <taxon>Fungi</taxon>
        <taxon>Dikarya</taxon>
        <taxon>Basidiomycota</taxon>
        <taxon>Agaricomycotina</taxon>
        <taxon>Agaricomycetes</taxon>
        <taxon>Agaricomycetidae</taxon>
        <taxon>Boletales</taxon>
        <taxon>Paxilineae</taxon>
        <taxon>Paxillaceae</taxon>
        <taxon>Paxillus</taxon>
    </lineage>
</organism>
<name>A0A0D0CA25_9AGAM</name>
<dbReference type="InParanoid" id="A0A0D0CA25"/>
<evidence type="ECO:0000313" key="3">
    <source>
        <dbReference type="Proteomes" id="UP000054538"/>
    </source>
</evidence>
<dbReference type="AlphaFoldDB" id="A0A0D0CA25"/>
<dbReference type="OrthoDB" id="2631297at2759"/>
<proteinExistence type="predicted"/>
<dbReference type="Proteomes" id="UP000054538">
    <property type="component" value="Unassembled WGS sequence"/>
</dbReference>
<gene>
    <name evidence="2" type="ORF">PAXRUDRAFT_28328</name>
</gene>
<keyword evidence="3" id="KW-1185">Reference proteome</keyword>
<evidence type="ECO:0000313" key="2">
    <source>
        <dbReference type="EMBL" id="KIK79757.1"/>
    </source>
</evidence>
<reference evidence="2 3" key="1">
    <citation type="submission" date="2014-04" db="EMBL/GenBank/DDBJ databases">
        <authorList>
            <consortium name="DOE Joint Genome Institute"/>
            <person name="Kuo A."/>
            <person name="Kohler A."/>
            <person name="Jargeat P."/>
            <person name="Nagy L.G."/>
            <person name="Floudas D."/>
            <person name="Copeland A."/>
            <person name="Barry K.W."/>
            <person name="Cichocki N."/>
            <person name="Veneault-Fourrey C."/>
            <person name="LaButti K."/>
            <person name="Lindquist E.A."/>
            <person name="Lipzen A."/>
            <person name="Lundell T."/>
            <person name="Morin E."/>
            <person name="Murat C."/>
            <person name="Sun H."/>
            <person name="Tunlid A."/>
            <person name="Henrissat B."/>
            <person name="Grigoriev I.V."/>
            <person name="Hibbett D.S."/>
            <person name="Martin F."/>
            <person name="Nordberg H.P."/>
            <person name="Cantor M.N."/>
            <person name="Hua S.X."/>
        </authorList>
    </citation>
    <scope>NUCLEOTIDE SEQUENCE [LARGE SCALE GENOMIC DNA]</scope>
    <source>
        <strain evidence="2 3">Ve08.2h10</strain>
    </source>
</reference>
<protein>
    <submittedName>
        <fullName evidence="2">Unplaced genomic scaffold scaffold_1371, whole genome shotgun sequence</fullName>
    </submittedName>
</protein>
<evidence type="ECO:0000256" key="1">
    <source>
        <dbReference type="SAM" id="MobiDB-lite"/>
    </source>
</evidence>
<dbReference type="HOGENOM" id="CLU_1152090_0_0_1"/>
<feature type="non-terminal residue" evidence="2">
    <location>
        <position position="1"/>
    </location>
</feature>